<gene>
    <name evidence="1" type="ORF">IGA_05644</name>
</gene>
<dbReference type="HOGENOM" id="CLU_2491176_0_0_9"/>
<name>R8CID8_BACCE</name>
<proteinExistence type="predicted"/>
<accession>R8CID8</accession>
<dbReference type="PATRIC" id="fig|1053205.3.peg.5706"/>
<evidence type="ECO:0000313" key="2">
    <source>
        <dbReference type="Proteomes" id="UP000014003"/>
    </source>
</evidence>
<organism evidence="1 2">
    <name type="scientific">Bacillus cereus HuA3-9</name>
    <dbReference type="NCBI Taxonomy" id="1053205"/>
    <lineage>
        <taxon>Bacteria</taxon>
        <taxon>Bacillati</taxon>
        <taxon>Bacillota</taxon>
        <taxon>Bacilli</taxon>
        <taxon>Bacillales</taxon>
        <taxon>Bacillaceae</taxon>
        <taxon>Bacillus</taxon>
        <taxon>Bacillus cereus group</taxon>
    </lineage>
</organism>
<reference evidence="1 2" key="1">
    <citation type="submission" date="2012-12" db="EMBL/GenBank/DDBJ databases">
        <title>The Genome Sequence of Bacillus cereus HuA3-9.</title>
        <authorList>
            <consortium name="The Broad Institute Genome Sequencing Platform"/>
            <consortium name="The Broad Institute Genome Sequencing Center for Infectious Disease"/>
            <person name="Feldgarden M."/>
            <person name="Van der Auwera G.A."/>
            <person name="Mahillon J."/>
            <person name="Duprez V."/>
            <person name="Timmery S."/>
            <person name="Mattelet C."/>
            <person name="Dierick K."/>
            <person name="Sun M."/>
            <person name="Yu Z."/>
            <person name="Zhu L."/>
            <person name="Hu X."/>
            <person name="Shank E.B."/>
            <person name="Swiecicka I."/>
            <person name="Hansen B.M."/>
            <person name="Andrup L."/>
            <person name="Walker B."/>
            <person name="Young S.K."/>
            <person name="Zeng Q."/>
            <person name="Gargeya S."/>
            <person name="Fitzgerald M."/>
            <person name="Haas B."/>
            <person name="Abouelleil A."/>
            <person name="Alvarado L."/>
            <person name="Arachchi H.M."/>
            <person name="Berlin A.M."/>
            <person name="Chapman S.B."/>
            <person name="Dewar J."/>
            <person name="Goldberg J."/>
            <person name="Griggs A."/>
            <person name="Gujja S."/>
            <person name="Hansen M."/>
            <person name="Howarth C."/>
            <person name="Imamovic A."/>
            <person name="Larimer J."/>
            <person name="McCowan C."/>
            <person name="Murphy C."/>
            <person name="Neiman D."/>
            <person name="Pearson M."/>
            <person name="Priest M."/>
            <person name="Roberts A."/>
            <person name="Saif S."/>
            <person name="Shea T."/>
            <person name="Sisk P."/>
            <person name="Sykes S."/>
            <person name="Wortman J."/>
            <person name="Nusbaum C."/>
            <person name="Birren B."/>
        </authorList>
    </citation>
    <scope>NUCLEOTIDE SEQUENCE [LARGE SCALE GENOMIC DNA]</scope>
    <source>
        <strain evidence="1 2">HuA3-9</strain>
    </source>
</reference>
<dbReference type="Proteomes" id="UP000014003">
    <property type="component" value="Unassembled WGS sequence"/>
</dbReference>
<dbReference type="EMBL" id="AHDZ01000070">
    <property type="protein sequence ID" value="EOO11381.1"/>
    <property type="molecule type" value="Genomic_DNA"/>
</dbReference>
<evidence type="ECO:0000313" key="1">
    <source>
        <dbReference type="EMBL" id="EOO11381.1"/>
    </source>
</evidence>
<comment type="caution">
    <text evidence="1">The sequence shown here is derived from an EMBL/GenBank/DDBJ whole genome shotgun (WGS) entry which is preliminary data.</text>
</comment>
<sequence>MLKSYEYHSSIDDIVIATGLCHFENQEQAEEYAFQLACLEYSEKASDGKYPTIFDFYKQGYTPSEAIDKYYEEQLNHIKFSVKLLS</sequence>
<protein>
    <submittedName>
        <fullName evidence="1">Uncharacterized protein</fullName>
    </submittedName>
</protein>
<dbReference type="RefSeq" id="WP_016094877.1">
    <property type="nucleotide sequence ID" value="NZ_KB976126.1"/>
</dbReference>
<dbReference type="AlphaFoldDB" id="R8CID8"/>